<evidence type="ECO:0000256" key="3">
    <source>
        <dbReference type="ARBA" id="ARBA00022490"/>
    </source>
</evidence>
<keyword evidence="3" id="KW-0963">Cytoplasm</keyword>
<comment type="similarity">
    <text evidence="2">Belongs to the EspG family.</text>
</comment>
<protein>
    <submittedName>
        <fullName evidence="5">ESX secretion-associated protein EspG</fullName>
    </submittedName>
</protein>
<dbReference type="InterPro" id="IPR025734">
    <property type="entry name" value="EspG"/>
</dbReference>
<gene>
    <name evidence="5" type="ORF">ORI27_16015</name>
</gene>
<dbReference type="RefSeq" id="WP_265997851.1">
    <property type="nucleotide sequence ID" value="NZ_JAPJDN010000012.1"/>
</dbReference>
<sequence>MTAALAGITRLPVGLKLRPVGGVEAINAHPGMAVLEEAGVCHEGVLDPDVADWVMTLGRPDIELNVAINVPGADGDRLAGPPPVFTAPEDPVQAYAALTEWAARRPVQRAAALCRRDGWWVVAARMWQVGCVDDDDVAVEELDEIVVSALGQTSSISQAVQDLLGAADPAHIQGFSIEADVLDSIVTHWQAHPDVNVVAMLADAGLSAEQARIIEVVGDSTTARATITALEHHVEGAAIGVWALMVADTLLGRVLVSSNSSPEGQVWTMVTSGTEQRIAAAINDLLESLPSGPDWSTHQRLRK</sequence>
<accession>A0ABT3SGE2</accession>
<evidence type="ECO:0000256" key="1">
    <source>
        <dbReference type="ARBA" id="ARBA00004496"/>
    </source>
</evidence>
<keyword evidence="6" id="KW-1185">Reference proteome</keyword>
<reference evidence="5 6" key="1">
    <citation type="submission" date="2022-11" db="EMBL/GenBank/DDBJ databases">
        <title>Mycobacterium sp. nov.</title>
        <authorList>
            <person name="Papic B."/>
            <person name="Spicic S."/>
            <person name="Duvnjak S."/>
        </authorList>
    </citation>
    <scope>NUCLEOTIDE SEQUENCE [LARGE SCALE GENOMIC DNA]</scope>
    <source>
        <strain evidence="5 6">CVI_P4</strain>
    </source>
</reference>
<comment type="caution">
    <text evidence="5">The sequence shown here is derived from an EMBL/GenBank/DDBJ whole genome shotgun (WGS) entry which is preliminary data.</text>
</comment>
<evidence type="ECO:0000256" key="2">
    <source>
        <dbReference type="ARBA" id="ARBA00006411"/>
    </source>
</evidence>
<comment type="subcellular location">
    <subcellularLocation>
        <location evidence="1">Cytoplasm</location>
    </subcellularLocation>
</comment>
<keyword evidence="4" id="KW-0143">Chaperone</keyword>
<dbReference type="Pfam" id="PF14011">
    <property type="entry name" value="ESX-1_EspG"/>
    <property type="match status" value="1"/>
</dbReference>
<organism evidence="5 6">
    <name type="scientific">Mycobacterium pinniadriaticum</name>
    <dbReference type="NCBI Taxonomy" id="2994102"/>
    <lineage>
        <taxon>Bacteria</taxon>
        <taxon>Bacillati</taxon>
        <taxon>Actinomycetota</taxon>
        <taxon>Actinomycetes</taxon>
        <taxon>Mycobacteriales</taxon>
        <taxon>Mycobacteriaceae</taxon>
        <taxon>Mycobacterium</taxon>
    </lineage>
</organism>
<dbReference type="Proteomes" id="UP001300745">
    <property type="component" value="Unassembled WGS sequence"/>
</dbReference>
<proteinExistence type="inferred from homology"/>
<dbReference type="EMBL" id="JAPJDO010000012">
    <property type="protein sequence ID" value="MCX2938214.1"/>
    <property type="molecule type" value="Genomic_DNA"/>
</dbReference>
<evidence type="ECO:0000256" key="4">
    <source>
        <dbReference type="ARBA" id="ARBA00023186"/>
    </source>
</evidence>
<evidence type="ECO:0000313" key="5">
    <source>
        <dbReference type="EMBL" id="MCX2938214.1"/>
    </source>
</evidence>
<evidence type="ECO:0000313" key="6">
    <source>
        <dbReference type="Proteomes" id="UP001300745"/>
    </source>
</evidence>
<name>A0ABT3SGE2_9MYCO</name>